<evidence type="ECO:0000313" key="1">
    <source>
        <dbReference type="EMBL" id="GEM05698.1"/>
    </source>
</evidence>
<dbReference type="Proteomes" id="UP000199139">
    <property type="component" value="Unassembled WGS sequence"/>
</dbReference>
<reference evidence="1 4" key="2">
    <citation type="submission" date="2019-07" db="EMBL/GenBank/DDBJ databases">
        <title>Whole genome shotgun sequence of Halolactibacillus miurensis NBRC 100873.</title>
        <authorList>
            <person name="Hosoyama A."/>
            <person name="Uohara A."/>
            <person name="Ohji S."/>
            <person name="Ichikawa N."/>
        </authorList>
    </citation>
    <scope>NUCLEOTIDE SEQUENCE [LARGE SCALE GENOMIC DNA]</scope>
    <source>
        <strain evidence="1 4">NBRC 100873</strain>
    </source>
</reference>
<dbReference type="CDD" id="cd11586">
    <property type="entry name" value="VbhA_like"/>
    <property type="match status" value="1"/>
</dbReference>
<protein>
    <recommendedName>
        <fullName evidence="5">Antitoxin VbhA domain-containing protein</fullName>
    </recommendedName>
</protein>
<reference evidence="2 3" key="1">
    <citation type="submission" date="2016-10" db="EMBL/GenBank/DDBJ databases">
        <authorList>
            <person name="de Groot N.N."/>
        </authorList>
    </citation>
    <scope>NUCLEOTIDE SEQUENCE [LARGE SCALE GENOMIC DNA]</scope>
    <source>
        <strain evidence="2 3">DSM 17074</strain>
    </source>
</reference>
<keyword evidence="4" id="KW-1185">Reference proteome</keyword>
<dbReference type="EMBL" id="FPAI01000021">
    <property type="protein sequence ID" value="SFS95679.1"/>
    <property type="molecule type" value="Genomic_DNA"/>
</dbReference>
<dbReference type="InterPro" id="IPR033788">
    <property type="entry name" value="VbhA-like"/>
</dbReference>
<dbReference type="AlphaFoldDB" id="A0A1I6U2D8"/>
<proteinExistence type="predicted"/>
<evidence type="ECO:0000313" key="4">
    <source>
        <dbReference type="Proteomes" id="UP000321773"/>
    </source>
</evidence>
<dbReference type="Proteomes" id="UP000321773">
    <property type="component" value="Unassembled WGS sequence"/>
</dbReference>
<dbReference type="STRING" id="306541.SAMN05421668_12117"/>
<evidence type="ECO:0000313" key="2">
    <source>
        <dbReference type="EMBL" id="SFS95679.1"/>
    </source>
</evidence>
<name>A0A1I6U2D8_9BACI</name>
<evidence type="ECO:0000313" key="3">
    <source>
        <dbReference type="Proteomes" id="UP000199139"/>
    </source>
</evidence>
<dbReference type="EMBL" id="BJWJ01000045">
    <property type="protein sequence ID" value="GEM05698.1"/>
    <property type="molecule type" value="Genomic_DNA"/>
</dbReference>
<evidence type="ECO:0008006" key="5">
    <source>
        <dbReference type="Google" id="ProtNLM"/>
    </source>
</evidence>
<organism evidence="2 3">
    <name type="scientific">Halolactibacillus miurensis</name>
    <dbReference type="NCBI Taxonomy" id="306541"/>
    <lineage>
        <taxon>Bacteria</taxon>
        <taxon>Bacillati</taxon>
        <taxon>Bacillota</taxon>
        <taxon>Bacilli</taxon>
        <taxon>Bacillales</taxon>
        <taxon>Bacillaceae</taxon>
        <taxon>Halolactibacillus</taxon>
    </lineage>
</organism>
<dbReference type="RefSeq" id="WP_156321419.1">
    <property type="nucleotide sequence ID" value="NZ_BJWJ01000045.1"/>
</dbReference>
<gene>
    <name evidence="1" type="ORF">HMI01_26860</name>
    <name evidence="2" type="ORF">SAMN05421668_12117</name>
</gene>
<sequence length="56" mass="6329">MDKKSYDKGLKSAKASLTMEGLEVSEKQEVLAFKYLNGEITEKTFKEENMKLAAKV</sequence>
<accession>A0A1I6U2D8</accession>